<keyword evidence="1" id="KW-0812">Transmembrane</keyword>
<dbReference type="PANTHER" id="PTHR35867">
    <property type="entry name" value="PROTEIN RSEC"/>
    <property type="match status" value="1"/>
</dbReference>
<evidence type="ECO:0000256" key="1">
    <source>
        <dbReference type="SAM" id="Phobius"/>
    </source>
</evidence>
<evidence type="ECO:0000313" key="2">
    <source>
        <dbReference type="EMBL" id="MBC8360878.1"/>
    </source>
</evidence>
<dbReference type="AlphaFoldDB" id="A0A8J6TLP3"/>
<dbReference type="PANTHER" id="PTHR35867:SF1">
    <property type="entry name" value="PROTEIN RSEC"/>
    <property type="match status" value="1"/>
</dbReference>
<name>A0A8J6TLP3_9BACT</name>
<gene>
    <name evidence="2" type="ORF">H8E23_05735</name>
</gene>
<keyword evidence="1" id="KW-0472">Membrane</keyword>
<comment type="caution">
    <text evidence="2">The sequence shown here is derived from an EMBL/GenBank/DDBJ whole genome shotgun (WGS) entry which is preliminary data.</text>
</comment>
<dbReference type="Proteomes" id="UP000603434">
    <property type="component" value="Unassembled WGS sequence"/>
</dbReference>
<dbReference type="InterPro" id="IPR007359">
    <property type="entry name" value="SigmaE_reg_RseC_MucC"/>
</dbReference>
<organism evidence="2 3">
    <name type="scientific">Candidatus Desulfatibia profunda</name>
    <dbReference type="NCBI Taxonomy" id="2841695"/>
    <lineage>
        <taxon>Bacteria</taxon>
        <taxon>Pseudomonadati</taxon>
        <taxon>Thermodesulfobacteriota</taxon>
        <taxon>Desulfobacteria</taxon>
        <taxon>Desulfobacterales</taxon>
        <taxon>Desulfobacterales incertae sedis</taxon>
        <taxon>Candidatus Desulfatibia</taxon>
    </lineage>
</organism>
<dbReference type="PIRSF" id="PIRSF004923">
    <property type="entry name" value="RseC"/>
    <property type="match status" value="1"/>
</dbReference>
<proteinExistence type="predicted"/>
<dbReference type="InterPro" id="IPR026268">
    <property type="entry name" value="RseC"/>
</dbReference>
<reference evidence="2 3" key="1">
    <citation type="submission" date="2020-08" db="EMBL/GenBank/DDBJ databases">
        <title>Bridging the membrane lipid divide: bacteria of the FCB group superphylum have the potential to synthesize archaeal ether lipids.</title>
        <authorList>
            <person name="Villanueva L."/>
            <person name="Von Meijenfeldt F.A.B."/>
            <person name="Westbye A.B."/>
            <person name="Yadav S."/>
            <person name="Hopmans E.C."/>
            <person name="Dutilh B.E."/>
            <person name="Sinninghe Damste J.S."/>
        </authorList>
    </citation>
    <scope>NUCLEOTIDE SEQUENCE [LARGE SCALE GENOMIC DNA]</scope>
    <source>
        <strain evidence="2">NIOZ-UU30</strain>
    </source>
</reference>
<keyword evidence="1" id="KW-1133">Transmembrane helix</keyword>
<sequence>MATEEGVVIRIGAGTAWVKTTKSKACEGCSSKGACSVMGGGDDMEVQAINAAGGKVGDRVVLSFDTTPLLKATFLIYVFPILCMLAGALIGMKLAPAFNLGTSTASAIGGFSFLALAFIYVKSKGDRMSRQDQYRPKVIRVLRQQ</sequence>
<feature type="transmembrane region" description="Helical" evidence="1">
    <location>
        <begin position="74"/>
        <end position="92"/>
    </location>
</feature>
<accession>A0A8J6TLP3</accession>
<evidence type="ECO:0000313" key="3">
    <source>
        <dbReference type="Proteomes" id="UP000603434"/>
    </source>
</evidence>
<feature type="transmembrane region" description="Helical" evidence="1">
    <location>
        <begin position="98"/>
        <end position="121"/>
    </location>
</feature>
<dbReference type="Pfam" id="PF04246">
    <property type="entry name" value="RseC_MucC"/>
    <property type="match status" value="1"/>
</dbReference>
<protein>
    <submittedName>
        <fullName evidence="2">SoxR reducing system RseC family protein</fullName>
    </submittedName>
</protein>
<dbReference type="EMBL" id="JACNJH010000111">
    <property type="protein sequence ID" value="MBC8360878.1"/>
    <property type="molecule type" value="Genomic_DNA"/>
</dbReference>